<dbReference type="EMBL" id="CAJVPT010013355">
    <property type="protein sequence ID" value="CAG8595188.1"/>
    <property type="molecule type" value="Genomic_DNA"/>
</dbReference>
<keyword evidence="2" id="KW-1185">Reference proteome</keyword>
<feature type="non-terminal residue" evidence="1">
    <location>
        <position position="1"/>
    </location>
</feature>
<evidence type="ECO:0000313" key="2">
    <source>
        <dbReference type="Proteomes" id="UP000789525"/>
    </source>
</evidence>
<proteinExistence type="predicted"/>
<accession>A0ACA9MK83</accession>
<name>A0ACA9MK83_9GLOM</name>
<comment type="caution">
    <text evidence="1">The sequence shown here is derived from an EMBL/GenBank/DDBJ whole genome shotgun (WGS) entry which is preliminary data.</text>
</comment>
<organism evidence="1 2">
    <name type="scientific">Acaulospora colombiana</name>
    <dbReference type="NCBI Taxonomy" id="27376"/>
    <lineage>
        <taxon>Eukaryota</taxon>
        <taxon>Fungi</taxon>
        <taxon>Fungi incertae sedis</taxon>
        <taxon>Mucoromycota</taxon>
        <taxon>Glomeromycotina</taxon>
        <taxon>Glomeromycetes</taxon>
        <taxon>Diversisporales</taxon>
        <taxon>Acaulosporaceae</taxon>
        <taxon>Acaulospora</taxon>
    </lineage>
</organism>
<protein>
    <submittedName>
        <fullName evidence="1">12547_t:CDS:1</fullName>
    </submittedName>
</protein>
<reference evidence="1" key="1">
    <citation type="submission" date="2021-06" db="EMBL/GenBank/DDBJ databases">
        <authorList>
            <person name="Kallberg Y."/>
            <person name="Tangrot J."/>
            <person name="Rosling A."/>
        </authorList>
    </citation>
    <scope>NUCLEOTIDE SEQUENCE</scope>
    <source>
        <strain evidence="1">CL356</strain>
    </source>
</reference>
<evidence type="ECO:0000313" key="1">
    <source>
        <dbReference type="EMBL" id="CAG8595188.1"/>
    </source>
</evidence>
<sequence>GQSRPYKRGGATIAESVTKERRSLSTQKDFDLYIARYASQNNNDSSKRNTFGSSLHKALKRDVYLDELDWDDNEV</sequence>
<dbReference type="Proteomes" id="UP000789525">
    <property type="component" value="Unassembled WGS sequence"/>
</dbReference>
<gene>
    <name evidence="1" type="ORF">ACOLOM_LOCUS6476</name>
</gene>